<feature type="compositionally biased region" description="Basic and acidic residues" evidence="4">
    <location>
        <begin position="290"/>
        <end position="300"/>
    </location>
</feature>
<dbReference type="AlphaFoldDB" id="A0ABD5VFF0"/>
<dbReference type="EMBL" id="JBHSXN010000001">
    <property type="protein sequence ID" value="MFC6951586.1"/>
    <property type="molecule type" value="Genomic_DNA"/>
</dbReference>
<feature type="region of interest" description="Disordered" evidence="4">
    <location>
        <begin position="275"/>
        <end position="300"/>
    </location>
</feature>
<keyword evidence="7" id="KW-1185">Reference proteome</keyword>
<dbReference type="PANTHER" id="PTHR43179:SF12">
    <property type="entry name" value="GALACTOFURANOSYLTRANSFERASE GLFT2"/>
    <property type="match status" value="1"/>
</dbReference>
<dbReference type="Pfam" id="PF00535">
    <property type="entry name" value="Glycos_transf_2"/>
    <property type="match status" value="1"/>
</dbReference>
<dbReference type="Gene3D" id="3.90.550.10">
    <property type="entry name" value="Spore Coat Polysaccharide Biosynthesis Protein SpsA, Chain A"/>
    <property type="match status" value="1"/>
</dbReference>
<evidence type="ECO:0000256" key="1">
    <source>
        <dbReference type="ARBA" id="ARBA00006739"/>
    </source>
</evidence>
<name>A0ABD5VFF0_9EURY</name>
<evidence type="ECO:0000259" key="5">
    <source>
        <dbReference type="Pfam" id="PF00535"/>
    </source>
</evidence>
<dbReference type="Proteomes" id="UP001596395">
    <property type="component" value="Unassembled WGS sequence"/>
</dbReference>
<gene>
    <name evidence="6" type="ORF">ACFQGB_01800</name>
</gene>
<reference evidence="6 7" key="1">
    <citation type="journal article" date="2019" name="Int. J. Syst. Evol. Microbiol.">
        <title>The Global Catalogue of Microorganisms (GCM) 10K type strain sequencing project: providing services to taxonomists for standard genome sequencing and annotation.</title>
        <authorList>
            <consortium name="The Broad Institute Genomics Platform"/>
            <consortium name="The Broad Institute Genome Sequencing Center for Infectious Disease"/>
            <person name="Wu L."/>
            <person name="Ma J."/>
        </authorList>
    </citation>
    <scope>NUCLEOTIDE SEQUENCE [LARGE SCALE GENOMIC DNA]</scope>
    <source>
        <strain evidence="6 7">GX26</strain>
    </source>
</reference>
<organism evidence="6 7">
    <name type="scientific">Halorubellus litoreus</name>
    <dbReference type="NCBI Taxonomy" id="755308"/>
    <lineage>
        <taxon>Archaea</taxon>
        <taxon>Methanobacteriati</taxon>
        <taxon>Methanobacteriota</taxon>
        <taxon>Stenosarchaea group</taxon>
        <taxon>Halobacteria</taxon>
        <taxon>Halobacteriales</taxon>
        <taxon>Halorubellaceae</taxon>
        <taxon>Halorubellus</taxon>
    </lineage>
</organism>
<dbReference type="SUPFAM" id="SSF53448">
    <property type="entry name" value="Nucleotide-diphospho-sugar transferases"/>
    <property type="match status" value="1"/>
</dbReference>
<dbReference type="PANTHER" id="PTHR43179">
    <property type="entry name" value="RHAMNOSYLTRANSFERASE WBBL"/>
    <property type="match status" value="1"/>
</dbReference>
<proteinExistence type="inferred from homology"/>
<comment type="similarity">
    <text evidence="1">Belongs to the glycosyltransferase 2 family.</text>
</comment>
<dbReference type="RefSeq" id="WP_336348613.1">
    <property type="nucleotide sequence ID" value="NZ_JAZAQL010000001.1"/>
</dbReference>
<evidence type="ECO:0000256" key="2">
    <source>
        <dbReference type="ARBA" id="ARBA00022676"/>
    </source>
</evidence>
<keyword evidence="2" id="KW-0328">Glycosyltransferase</keyword>
<evidence type="ECO:0000256" key="3">
    <source>
        <dbReference type="ARBA" id="ARBA00022679"/>
    </source>
</evidence>
<evidence type="ECO:0000313" key="7">
    <source>
        <dbReference type="Proteomes" id="UP001596395"/>
    </source>
</evidence>
<accession>A0ABD5VFF0</accession>
<protein>
    <submittedName>
        <fullName evidence="6">Glycosyltransferase family 2 protein</fullName>
    </submittedName>
</protein>
<evidence type="ECO:0000256" key="4">
    <source>
        <dbReference type="SAM" id="MobiDB-lite"/>
    </source>
</evidence>
<dbReference type="InterPro" id="IPR029044">
    <property type="entry name" value="Nucleotide-diphossugar_trans"/>
</dbReference>
<keyword evidence="3" id="KW-0808">Transferase</keyword>
<feature type="domain" description="Glycosyltransferase 2-like" evidence="5">
    <location>
        <begin position="4"/>
        <end position="124"/>
    </location>
</feature>
<comment type="caution">
    <text evidence="6">The sequence shown here is derived from an EMBL/GenBank/DDBJ whole genome shotgun (WGS) entry which is preliminary data.</text>
</comment>
<sequence length="300" mass="31731">MHLSVVVSTLNGREQLVRALDALAADAPDAEVVVVNGPSSDGTTGMVRDRDDVDVLVEISERNLNVARNAGVQAAGGDVVAFLRYDLAVEDGWADAILESVEAGADVVTGPTHRTVRAGVTTESRETWTVAGRDVTFVNGDNGAFTREALDAVDGFDEYLETGGSRDVSHRIAALDFDVAWNADVCVRGEFQTDGGREPADWGTKYRSLAYRLAKNYGVHPGALAHTAKTAAFDGARALRDVLGGGSTPSAWLANGKGVFEGIAVGTKDGLAARKRMPADSRNPNGISSRADRAVTRYEL</sequence>
<dbReference type="GO" id="GO:0016757">
    <property type="term" value="F:glycosyltransferase activity"/>
    <property type="evidence" value="ECO:0007669"/>
    <property type="project" value="UniProtKB-KW"/>
</dbReference>
<dbReference type="InterPro" id="IPR001173">
    <property type="entry name" value="Glyco_trans_2-like"/>
</dbReference>
<evidence type="ECO:0000313" key="6">
    <source>
        <dbReference type="EMBL" id="MFC6951586.1"/>
    </source>
</evidence>